<feature type="domain" description="AAA+ ATPase" evidence="4">
    <location>
        <begin position="1"/>
        <end position="156"/>
    </location>
</feature>
<dbReference type="GO" id="GO:0017111">
    <property type="term" value="F:ribonucleoside triphosphate phosphatase activity"/>
    <property type="evidence" value="ECO:0007669"/>
    <property type="project" value="InterPro"/>
</dbReference>
<evidence type="ECO:0000256" key="1">
    <source>
        <dbReference type="ARBA" id="ARBA00022741"/>
    </source>
</evidence>
<dbReference type="PANTHER" id="PTHR43146:SF1">
    <property type="entry name" value="CANCER-RELATED NUCLEOSIDE-TRIPHOSPHATASE"/>
    <property type="match status" value="1"/>
</dbReference>
<proteinExistence type="predicted"/>
<dbReference type="GO" id="GO:0005524">
    <property type="term" value="F:ATP binding"/>
    <property type="evidence" value="ECO:0007669"/>
    <property type="project" value="UniProtKB-KW"/>
</dbReference>
<dbReference type="EMBL" id="VIVR01000001">
    <property type="protein sequence ID" value="TWE20304.1"/>
    <property type="molecule type" value="Genomic_DNA"/>
</dbReference>
<dbReference type="SMART" id="SM00382">
    <property type="entry name" value="AAA"/>
    <property type="match status" value="1"/>
</dbReference>
<dbReference type="Gene3D" id="3.40.50.300">
    <property type="entry name" value="P-loop containing nucleotide triphosphate hydrolases"/>
    <property type="match status" value="1"/>
</dbReference>
<accession>A0A561EXG1</accession>
<keyword evidence="1" id="KW-0547">Nucleotide-binding</keyword>
<protein>
    <submittedName>
        <fullName evidence="5">Nucleoside-triphosphatase</fullName>
    </submittedName>
</protein>
<dbReference type="InterPro" id="IPR003593">
    <property type="entry name" value="AAA+_ATPase"/>
</dbReference>
<sequence length="176" mass="19194">MPTRILLEGRPGVGKTTAVRRLAALLRPRALAGFTTEEIRQGGTRVGFALETLAGQRAVLAHLDFPGPPRVGRYGVDLGVMERLAVPSLKQAPPGPVPRQLTLIDELGRMELACTAFRDTVRSLFEADVDIVATVHAHHDPFTDALKQRADIELIQLTRANRDALPEELAARLDIP</sequence>
<evidence type="ECO:0000256" key="3">
    <source>
        <dbReference type="ARBA" id="ARBA00022840"/>
    </source>
</evidence>
<dbReference type="Proteomes" id="UP000318416">
    <property type="component" value="Unassembled WGS sequence"/>
</dbReference>
<evidence type="ECO:0000256" key="2">
    <source>
        <dbReference type="ARBA" id="ARBA00022801"/>
    </source>
</evidence>
<dbReference type="AlphaFoldDB" id="A0A561EXG1"/>
<comment type="caution">
    <text evidence="5">The sequence shown here is derived from an EMBL/GenBank/DDBJ whole genome shotgun (WGS) entry which is preliminary data.</text>
</comment>
<dbReference type="PANTHER" id="PTHR43146">
    <property type="entry name" value="CANCER-RELATED NUCLEOSIDE-TRIPHOSPHATASE"/>
    <property type="match status" value="1"/>
</dbReference>
<keyword evidence="3" id="KW-0067">ATP-binding</keyword>
<dbReference type="InterPro" id="IPR027417">
    <property type="entry name" value="P-loop_NTPase"/>
</dbReference>
<name>A0A561EXG1_9ACTN</name>
<gene>
    <name evidence="5" type="ORF">FB465_5453</name>
</gene>
<dbReference type="OrthoDB" id="9786803at2"/>
<dbReference type="Pfam" id="PF03266">
    <property type="entry name" value="NTPase_1"/>
    <property type="match status" value="1"/>
</dbReference>
<keyword evidence="2" id="KW-0378">Hydrolase</keyword>
<organism evidence="5 6">
    <name type="scientific">Kitasatospora atroaurantiaca</name>
    <dbReference type="NCBI Taxonomy" id="285545"/>
    <lineage>
        <taxon>Bacteria</taxon>
        <taxon>Bacillati</taxon>
        <taxon>Actinomycetota</taxon>
        <taxon>Actinomycetes</taxon>
        <taxon>Kitasatosporales</taxon>
        <taxon>Streptomycetaceae</taxon>
        <taxon>Kitasatospora</taxon>
    </lineage>
</organism>
<dbReference type="InterPro" id="IPR004948">
    <property type="entry name" value="Nuc-triphosphatase_THEP1"/>
</dbReference>
<evidence type="ECO:0000313" key="6">
    <source>
        <dbReference type="Proteomes" id="UP000318416"/>
    </source>
</evidence>
<evidence type="ECO:0000259" key="4">
    <source>
        <dbReference type="SMART" id="SM00382"/>
    </source>
</evidence>
<dbReference type="SUPFAM" id="SSF52540">
    <property type="entry name" value="P-loop containing nucleoside triphosphate hydrolases"/>
    <property type="match status" value="1"/>
</dbReference>
<dbReference type="RefSeq" id="WP_145794573.1">
    <property type="nucleotide sequence ID" value="NZ_BAAABR010000017.1"/>
</dbReference>
<reference evidence="5 6" key="1">
    <citation type="submission" date="2019-06" db="EMBL/GenBank/DDBJ databases">
        <title>Sequencing the genomes of 1000 actinobacteria strains.</title>
        <authorList>
            <person name="Klenk H.-P."/>
        </authorList>
    </citation>
    <scope>NUCLEOTIDE SEQUENCE [LARGE SCALE GENOMIC DNA]</scope>
    <source>
        <strain evidence="5 6">DSM 41649</strain>
    </source>
</reference>
<keyword evidence="6" id="KW-1185">Reference proteome</keyword>
<evidence type="ECO:0000313" key="5">
    <source>
        <dbReference type="EMBL" id="TWE20304.1"/>
    </source>
</evidence>